<keyword evidence="5" id="KW-0479">Metal-binding</keyword>
<dbReference type="SMART" id="SM00926">
    <property type="entry name" value="Molybdop_Fe4S4"/>
    <property type="match status" value="1"/>
</dbReference>
<dbReference type="RefSeq" id="WP_172164298.1">
    <property type="nucleotide sequence ID" value="NZ_CP053716.1"/>
</dbReference>
<dbReference type="PANTHER" id="PTHR43742:SF9">
    <property type="entry name" value="TETRATHIONATE REDUCTASE SUBUNIT A"/>
    <property type="match status" value="1"/>
</dbReference>
<dbReference type="EMBL" id="CP053716">
    <property type="protein sequence ID" value="QKF07635.1"/>
    <property type="molecule type" value="Genomic_DNA"/>
</dbReference>
<dbReference type="InterPro" id="IPR006311">
    <property type="entry name" value="TAT_signal"/>
</dbReference>
<evidence type="ECO:0000256" key="6">
    <source>
        <dbReference type="ARBA" id="ARBA00022729"/>
    </source>
</evidence>
<dbReference type="InterPro" id="IPR006656">
    <property type="entry name" value="Mopterin_OxRdtase"/>
</dbReference>
<protein>
    <submittedName>
        <fullName evidence="10">Molybdopterin-dependent oxidoreductase</fullName>
    </submittedName>
</protein>
<gene>
    <name evidence="10" type="ORF">HLV38_05530</name>
</gene>
<dbReference type="Pfam" id="PF04879">
    <property type="entry name" value="Molybdop_Fe4S4"/>
    <property type="match status" value="1"/>
</dbReference>
<keyword evidence="8" id="KW-0408">Iron</keyword>
<dbReference type="Proteomes" id="UP000503297">
    <property type="component" value="Chromosome"/>
</dbReference>
<keyword evidence="11" id="KW-1185">Reference proteome</keyword>
<keyword evidence="9" id="KW-0411">Iron-sulfur</keyword>
<dbReference type="Gene3D" id="3.30.2070.10">
    <property type="entry name" value="Formate dehydrogenase/DMSO reductase"/>
    <property type="match status" value="1"/>
</dbReference>
<evidence type="ECO:0000256" key="8">
    <source>
        <dbReference type="ARBA" id="ARBA00023004"/>
    </source>
</evidence>
<dbReference type="Gene3D" id="2.20.25.90">
    <property type="entry name" value="ADC-like domains"/>
    <property type="match status" value="1"/>
</dbReference>
<dbReference type="AlphaFoldDB" id="A0A6M8IXS0"/>
<evidence type="ECO:0000256" key="7">
    <source>
        <dbReference type="ARBA" id="ARBA00023002"/>
    </source>
</evidence>
<comment type="similarity">
    <text evidence="2">Belongs to the prokaryotic molybdopterin-containing oxidoreductase family.</text>
</comment>
<dbReference type="InterPro" id="IPR006655">
    <property type="entry name" value="Mopterin_OxRdtase_prok_CS"/>
</dbReference>
<proteinExistence type="inferred from homology"/>
<dbReference type="GO" id="GO:0043546">
    <property type="term" value="F:molybdopterin cofactor binding"/>
    <property type="evidence" value="ECO:0007669"/>
    <property type="project" value="InterPro"/>
</dbReference>
<evidence type="ECO:0000256" key="2">
    <source>
        <dbReference type="ARBA" id="ARBA00010312"/>
    </source>
</evidence>
<keyword evidence="6" id="KW-0732">Signal</keyword>
<keyword evidence="4" id="KW-0500">Molybdenum</keyword>
<dbReference type="PROSITE" id="PS51669">
    <property type="entry name" value="4FE4S_MOW_BIS_MGD"/>
    <property type="match status" value="1"/>
</dbReference>
<dbReference type="PROSITE" id="PS00490">
    <property type="entry name" value="MOLYBDOPTERIN_PROK_2"/>
    <property type="match status" value="1"/>
</dbReference>
<evidence type="ECO:0000313" key="11">
    <source>
        <dbReference type="Proteomes" id="UP000503297"/>
    </source>
</evidence>
<dbReference type="PANTHER" id="PTHR43742">
    <property type="entry name" value="TRIMETHYLAMINE-N-OXIDE REDUCTASE"/>
    <property type="match status" value="1"/>
</dbReference>
<dbReference type="GO" id="GO:0016491">
    <property type="term" value="F:oxidoreductase activity"/>
    <property type="evidence" value="ECO:0007669"/>
    <property type="project" value="UniProtKB-KW"/>
</dbReference>
<evidence type="ECO:0000256" key="5">
    <source>
        <dbReference type="ARBA" id="ARBA00022723"/>
    </source>
</evidence>
<dbReference type="SUPFAM" id="SSF50692">
    <property type="entry name" value="ADC-like"/>
    <property type="match status" value="1"/>
</dbReference>
<dbReference type="Pfam" id="PF01568">
    <property type="entry name" value="Molydop_binding"/>
    <property type="match status" value="1"/>
</dbReference>
<accession>A0A6M8IXS0</accession>
<dbReference type="Pfam" id="PF00384">
    <property type="entry name" value="Molybdopterin"/>
    <property type="match status" value="1"/>
</dbReference>
<dbReference type="InterPro" id="IPR006963">
    <property type="entry name" value="Mopterin_OxRdtase_4Fe-4S_dom"/>
</dbReference>
<evidence type="ECO:0000256" key="4">
    <source>
        <dbReference type="ARBA" id="ARBA00022505"/>
    </source>
</evidence>
<keyword evidence="7" id="KW-0560">Oxidoreductase</keyword>
<dbReference type="Gene3D" id="3.40.228.10">
    <property type="entry name" value="Dimethylsulfoxide Reductase, domain 2"/>
    <property type="match status" value="1"/>
</dbReference>
<dbReference type="GO" id="GO:0046872">
    <property type="term" value="F:metal ion binding"/>
    <property type="evidence" value="ECO:0007669"/>
    <property type="project" value="UniProtKB-KW"/>
</dbReference>
<dbReference type="Gene3D" id="3.40.50.740">
    <property type="match status" value="1"/>
</dbReference>
<name>A0A6M8IXS0_9ACTN</name>
<evidence type="ECO:0000256" key="3">
    <source>
        <dbReference type="ARBA" id="ARBA00022485"/>
    </source>
</evidence>
<dbReference type="GO" id="GO:0051539">
    <property type="term" value="F:4 iron, 4 sulfur cluster binding"/>
    <property type="evidence" value="ECO:0007669"/>
    <property type="project" value="UniProtKB-KW"/>
</dbReference>
<dbReference type="Gene3D" id="2.40.40.20">
    <property type="match status" value="1"/>
</dbReference>
<evidence type="ECO:0000256" key="1">
    <source>
        <dbReference type="ARBA" id="ARBA00001942"/>
    </source>
</evidence>
<dbReference type="SUPFAM" id="SSF53706">
    <property type="entry name" value="Formate dehydrogenase/DMSO reductase, domains 1-3"/>
    <property type="match status" value="1"/>
</dbReference>
<keyword evidence="3" id="KW-0004">4Fe-4S</keyword>
<evidence type="ECO:0000313" key="10">
    <source>
        <dbReference type="EMBL" id="QKF07635.1"/>
    </source>
</evidence>
<dbReference type="PROSITE" id="PS51318">
    <property type="entry name" value="TAT"/>
    <property type="match status" value="1"/>
</dbReference>
<dbReference type="InterPro" id="IPR009010">
    <property type="entry name" value="Asp_de-COase-like_dom_sf"/>
</dbReference>
<reference evidence="11" key="1">
    <citation type="submission" date="2020-05" db="EMBL/GenBank/DDBJ databases">
        <title>Novel species in genus Nocardioides.</title>
        <authorList>
            <person name="Zhang G."/>
        </authorList>
    </citation>
    <scope>NUCLEOTIDE SEQUENCE [LARGE SCALE GENOMIC DNA]</scope>
    <source>
        <strain evidence="11">zg-1050</strain>
    </source>
</reference>
<evidence type="ECO:0000256" key="9">
    <source>
        <dbReference type="ARBA" id="ARBA00023014"/>
    </source>
</evidence>
<sequence length="725" mass="78864">MSEHAFTRRSFLAAGAVATGLAATGGLVGCSSGGSVSNEATRIVHSLCGGCSSKCGFTAYVNDGKLTKQIGDLAHKDAAGKLCARGYGYANVAFSPDRLTDPLKRDEKGGFQKISWEQAYEEIAQKVADIVSASGPEALAMIHDPRPSGSYYAPRFMKALGSNNVYTHGPACYSSRRGGFKAVLGKNDWSSDVEHAKMTMFIGRSYADGIKPTQIMQLQRAHENGSKVVLVDPRCNNTMPFASEWVPIKPGTDLALVLALSHELVRTGGYAKDFVKENVEGFDEWWAYVRTCTPTWAEPITGIPADTISRLAADFAAAAPHASIESSWRAAFGCMYTNSGETGRAVAIFNTLLGCWNQKGGALFYPSVKPGSLDKAKFAPLPKNDAKPYGNDEFKLGPESNVLAAAEGARKGDLKGFFFYNSNMVAGYQNPAHLKECMKNLDLCVVIDVQMSETAQLADYVLPECSYLERFEVPQFIGGRVPTVSVRDQVLDLIHPNTKSCDRIFTELAEACGAGKYFTFTVEELAEAQLKSVGRSLTELRRVGTLSFADKEFSYGTPVKWGTKSGKIMFANPAVTEYGYSAVPQWIPPSVEPAEGQYRLIGGKQSVQSHNQSVNVGTLFEISREYGLERLWMHPSVAEKIGVKDGDTVEMSNDLASGKVRVKVTERMSPWAVYMPTHYGCTVKDQHHAYGFGLRNMDFTGFRIEPGYGGACNHENAVSLKKVNA</sequence>
<dbReference type="InterPro" id="IPR050612">
    <property type="entry name" value="Prok_Mopterin_Oxidored"/>
</dbReference>
<comment type="cofactor">
    <cofactor evidence="1">
        <name>Mo-bis(molybdopterin guanine dinucleotide)</name>
        <dbReference type="ChEBI" id="CHEBI:60539"/>
    </cofactor>
</comment>
<dbReference type="KEGG" id="bwa:HLV38_05530"/>
<organism evidence="10 11">
    <name type="scientific">Berryella wangjianweii</name>
    <dbReference type="NCBI Taxonomy" id="2734634"/>
    <lineage>
        <taxon>Bacteria</taxon>
        <taxon>Bacillati</taxon>
        <taxon>Actinomycetota</taxon>
        <taxon>Coriobacteriia</taxon>
        <taxon>Eggerthellales</taxon>
        <taxon>Eggerthellaceae</taxon>
        <taxon>Berryella</taxon>
    </lineage>
</organism>
<dbReference type="InterPro" id="IPR006657">
    <property type="entry name" value="MoPterin_dinucl-bd_dom"/>
</dbReference>